<dbReference type="SUPFAM" id="SSF46894">
    <property type="entry name" value="C-terminal effector domain of the bipartite response regulators"/>
    <property type="match status" value="1"/>
</dbReference>
<dbReference type="GO" id="GO:0003677">
    <property type="term" value="F:DNA binding"/>
    <property type="evidence" value="ECO:0007669"/>
    <property type="project" value="UniProtKB-KW"/>
</dbReference>
<accession>A0A8I2KN20</accession>
<name>A0A8I2KN20_RHILV</name>
<keyword evidence="1" id="KW-0805">Transcription regulation</keyword>
<evidence type="ECO:0000256" key="1">
    <source>
        <dbReference type="ARBA" id="ARBA00023015"/>
    </source>
</evidence>
<feature type="domain" description="HTH luxR-type" evidence="4">
    <location>
        <begin position="310"/>
        <end position="375"/>
    </location>
</feature>
<comment type="caution">
    <text evidence="5">The sequence shown here is derived from an EMBL/GenBank/DDBJ whole genome shotgun (WGS) entry which is preliminary data.</text>
</comment>
<evidence type="ECO:0000313" key="5">
    <source>
        <dbReference type="EMBL" id="NKM50025.1"/>
    </source>
</evidence>
<reference evidence="5" key="1">
    <citation type="submission" date="2019-10" db="EMBL/GenBank/DDBJ databases">
        <title>Rhizobium leguminosarum symbiovar viciae collection.</title>
        <authorList>
            <person name="Boivin S."/>
            <person name="Lepetit M."/>
        </authorList>
    </citation>
    <scope>NUCLEOTIDE SEQUENCE</scope>
    <source>
        <strain evidence="5">L143</strain>
    </source>
</reference>
<dbReference type="SMART" id="SM00421">
    <property type="entry name" value="HTH_LUXR"/>
    <property type="match status" value="1"/>
</dbReference>
<dbReference type="EMBL" id="WIEZ01000030">
    <property type="protein sequence ID" value="NKM50025.1"/>
    <property type="molecule type" value="Genomic_DNA"/>
</dbReference>
<dbReference type="InterPro" id="IPR016032">
    <property type="entry name" value="Sig_transdc_resp-reg_C-effctor"/>
</dbReference>
<evidence type="ECO:0000256" key="2">
    <source>
        <dbReference type="ARBA" id="ARBA00023125"/>
    </source>
</evidence>
<dbReference type="GO" id="GO:0006355">
    <property type="term" value="P:regulation of DNA-templated transcription"/>
    <property type="evidence" value="ECO:0007669"/>
    <property type="project" value="InterPro"/>
</dbReference>
<dbReference type="InterPro" id="IPR000792">
    <property type="entry name" value="Tscrpt_reg_LuxR_C"/>
</dbReference>
<dbReference type="PANTHER" id="PTHR44688">
    <property type="entry name" value="DNA-BINDING TRANSCRIPTIONAL ACTIVATOR DEVR_DOSR"/>
    <property type="match status" value="1"/>
</dbReference>
<evidence type="ECO:0000259" key="4">
    <source>
        <dbReference type="PROSITE" id="PS50043"/>
    </source>
</evidence>
<dbReference type="RefSeq" id="WP_094087964.1">
    <property type="nucleotide sequence ID" value="NZ_CP022565.1"/>
</dbReference>
<dbReference type="Gene3D" id="1.10.10.10">
    <property type="entry name" value="Winged helix-like DNA-binding domain superfamily/Winged helix DNA-binding domain"/>
    <property type="match status" value="1"/>
</dbReference>
<keyword evidence="3" id="KW-0804">Transcription</keyword>
<dbReference type="PRINTS" id="PR00038">
    <property type="entry name" value="HTHLUXR"/>
</dbReference>
<dbReference type="PROSITE" id="PS50043">
    <property type="entry name" value="HTH_LUXR_2"/>
    <property type="match status" value="1"/>
</dbReference>
<proteinExistence type="predicted"/>
<dbReference type="PANTHER" id="PTHR44688:SF16">
    <property type="entry name" value="DNA-BINDING TRANSCRIPTIONAL ACTIVATOR DEVR_DOSR"/>
    <property type="match status" value="1"/>
</dbReference>
<dbReference type="CDD" id="cd06170">
    <property type="entry name" value="LuxR_C_like"/>
    <property type="match status" value="1"/>
</dbReference>
<organism evidence="5 6">
    <name type="scientific">Rhizobium leguminosarum bv. viciae</name>
    <dbReference type="NCBI Taxonomy" id="387"/>
    <lineage>
        <taxon>Bacteria</taxon>
        <taxon>Pseudomonadati</taxon>
        <taxon>Pseudomonadota</taxon>
        <taxon>Alphaproteobacteria</taxon>
        <taxon>Hyphomicrobiales</taxon>
        <taxon>Rhizobiaceae</taxon>
        <taxon>Rhizobium/Agrobacterium group</taxon>
        <taxon>Rhizobium</taxon>
    </lineage>
</organism>
<protein>
    <submittedName>
        <fullName evidence="5">Helix-turn-helix transcriptional regulator</fullName>
    </submittedName>
</protein>
<dbReference type="Pfam" id="PF00196">
    <property type="entry name" value="GerE"/>
    <property type="match status" value="1"/>
</dbReference>
<evidence type="ECO:0000313" key="6">
    <source>
        <dbReference type="Proteomes" id="UP000662259"/>
    </source>
</evidence>
<keyword evidence="2" id="KW-0238">DNA-binding</keyword>
<gene>
    <name evidence="5" type="ORF">GFL91_34935</name>
</gene>
<dbReference type="Proteomes" id="UP000662259">
    <property type="component" value="Unassembled WGS sequence"/>
</dbReference>
<dbReference type="AlphaFoldDB" id="A0A8I2KN20"/>
<sequence length="376" mass="40598">MPHAQIVDAIYQSSIRYELWSETLCSIVDYVGAVAGNIVYQAPRGRGSFLIPGRMREDLNSLYLQQYAQNPYARAYGTVKPGEVVLGNTMVDVAAVERSSFYTDICMPQNIHNQLFMAHASLHEPGGIGGVALFLSRAQDEHAAEALKRLRLLASHIERAIDLSLHVNRIESGPDLAQRLINAMPDAAVLIGSRGEIILLNTAAEALLNEADGISIRRNERLSLAAQIPETSFRMTTAIRQALTVAEGGETPFTGGAFPVIRPSGLPPYLATITPLAPSSSAAWDATDSRARVLLQIVDTEAKARLQARRLRTMCDLTEAETRVATLIGSGMSLHEIARALGVSPNTIKTHAARCFAKVGVRSQAALARLVASIPV</sequence>
<evidence type="ECO:0000256" key="3">
    <source>
        <dbReference type="ARBA" id="ARBA00023163"/>
    </source>
</evidence>
<dbReference type="InterPro" id="IPR036388">
    <property type="entry name" value="WH-like_DNA-bd_sf"/>
</dbReference>